<dbReference type="OMA" id="AEGPHTY"/>
<dbReference type="OrthoDB" id="267341at2759"/>
<proteinExistence type="predicted"/>
<feature type="region of interest" description="Disordered" evidence="1">
    <location>
        <begin position="242"/>
        <end position="288"/>
    </location>
</feature>
<dbReference type="AlphaFoldDB" id="A0A0N0VFQ4"/>
<feature type="compositionally biased region" description="Acidic residues" evidence="1">
    <location>
        <begin position="16"/>
        <end position="25"/>
    </location>
</feature>
<feature type="compositionally biased region" description="Basic and acidic residues" evidence="1">
    <location>
        <begin position="244"/>
        <end position="266"/>
    </location>
</feature>
<dbReference type="EMBL" id="LGTL01000006">
    <property type="protein sequence ID" value="KPA81778.1"/>
    <property type="molecule type" value="Genomic_DNA"/>
</dbReference>
<feature type="region of interest" description="Disordered" evidence="1">
    <location>
        <begin position="137"/>
        <end position="226"/>
    </location>
</feature>
<gene>
    <name evidence="3" type="ORF">ABB37_04058</name>
</gene>
<feature type="domain" description="Nuclear pore complex NUP2/50/61" evidence="2">
    <location>
        <begin position="4"/>
        <end position="63"/>
    </location>
</feature>
<feature type="compositionally biased region" description="Acidic residues" evidence="1">
    <location>
        <begin position="267"/>
        <end position="276"/>
    </location>
</feature>
<evidence type="ECO:0000259" key="2">
    <source>
        <dbReference type="Pfam" id="PF08911"/>
    </source>
</evidence>
<dbReference type="SUPFAM" id="SSF50729">
    <property type="entry name" value="PH domain-like"/>
    <property type="match status" value="1"/>
</dbReference>
<feature type="region of interest" description="Disordered" evidence="1">
    <location>
        <begin position="1"/>
        <end position="109"/>
    </location>
</feature>
<dbReference type="InterPro" id="IPR011993">
    <property type="entry name" value="PH-like_dom_sf"/>
</dbReference>
<keyword evidence="4" id="KW-1185">Reference proteome</keyword>
<dbReference type="RefSeq" id="XP_015660217.1">
    <property type="nucleotide sequence ID" value="XM_015801597.1"/>
</dbReference>
<dbReference type="InterPro" id="IPR015007">
    <property type="entry name" value="NUP2/50/61"/>
</dbReference>
<dbReference type="VEuPathDB" id="TriTrypDB:LpyrH10_06_4280"/>
<comment type="caution">
    <text evidence="3">The sequence shown here is derived from an EMBL/GenBank/DDBJ whole genome shotgun (WGS) entry which is preliminary data.</text>
</comment>
<feature type="compositionally biased region" description="Low complexity" evidence="1">
    <location>
        <begin position="96"/>
        <end position="109"/>
    </location>
</feature>
<feature type="compositionally biased region" description="Basic and acidic residues" evidence="1">
    <location>
        <begin position="1"/>
        <end position="15"/>
    </location>
</feature>
<dbReference type="Pfam" id="PF08911">
    <property type="entry name" value="NUP50"/>
    <property type="match status" value="1"/>
</dbReference>
<protein>
    <recommendedName>
        <fullName evidence="2">Nuclear pore complex NUP2/50/61 domain-containing protein</fullName>
    </recommendedName>
</protein>
<dbReference type="Gene3D" id="2.30.29.30">
    <property type="entry name" value="Pleckstrin-homology domain (PH domain)/Phosphotyrosine-binding domain (PTB)"/>
    <property type="match status" value="1"/>
</dbReference>
<evidence type="ECO:0000313" key="3">
    <source>
        <dbReference type="EMBL" id="KPA81778.1"/>
    </source>
</evidence>
<feature type="compositionally biased region" description="Low complexity" evidence="1">
    <location>
        <begin position="197"/>
        <end position="215"/>
    </location>
</feature>
<sequence length="413" mass="42264">MSHKRAAETQLTRDNDGEDRAEEEFVTTPQIADESEMATRRVVKVRRPEASSAKPTSGSTSGFFKDAATAASSAAPAKPTFGFKFDSSSNGGGNSSTGTATAFSFGPTPATAAATKPTFGFPASSATAGASSGFSFGNKAAPTATTSTSSFTAATTATSGGGSSSSANPIAFSFGAAPPASGDAAKKPATGFNFGLPATAATTATTASAPGTGSATKEDEKPVFGAGSFNFGSAVNTFVAARNKMQEEAKEAKPGSSEGKTEKNGADGEEDEDEDKPDPAGFGSEIVEQTARDVLVTAPSKLYLFEKGEDGTAGRWTERGTGDAKLISQPNAADADEHIYRLLVRGGYSLNATIKKNTFTLSKTEAKHLILLVATAEGPHTYLLKFTGPSAEANTTKFSEELKKVVAEVSKAE</sequence>
<organism evidence="3 4">
    <name type="scientific">Leptomonas pyrrhocoris</name>
    <name type="common">Firebug parasite</name>
    <dbReference type="NCBI Taxonomy" id="157538"/>
    <lineage>
        <taxon>Eukaryota</taxon>
        <taxon>Discoba</taxon>
        <taxon>Euglenozoa</taxon>
        <taxon>Kinetoplastea</taxon>
        <taxon>Metakinetoplastina</taxon>
        <taxon>Trypanosomatida</taxon>
        <taxon>Trypanosomatidae</taxon>
        <taxon>Leishmaniinae</taxon>
        <taxon>Leptomonas</taxon>
    </lineage>
</organism>
<feature type="compositionally biased region" description="Low complexity" evidence="1">
    <location>
        <begin position="67"/>
        <end position="89"/>
    </location>
</feature>
<feature type="compositionally biased region" description="Polar residues" evidence="1">
    <location>
        <begin position="53"/>
        <end position="62"/>
    </location>
</feature>
<dbReference type="Proteomes" id="UP000037923">
    <property type="component" value="Unassembled WGS sequence"/>
</dbReference>
<dbReference type="GO" id="GO:0005643">
    <property type="term" value="C:nuclear pore"/>
    <property type="evidence" value="ECO:0007669"/>
    <property type="project" value="InterPro"/>
</dbReference>
<name>A0A0N0VFQ4_LEPPY</name>
<evidence type="ECO:0000313" key="4">
    <source>
        <dbReference type="Proteomes" id="UP000037923"/>
    </source>
</evidence>
<accession>A0A0N0VFQ4</accession>
<dbReference type="GeneID" id="26904349"/>
<evidence type="ECO:0000256" key="1">
    <source>
        <dbReference type="SAM" id="MobiDB-lite"/>
    </source>
</evidence>
<feature type="compositionally biased region" description="Low complexity" evidence="1">
    <location>
        <begin position="137"/>
        <end position="158"/>
    </location>
</feature>
<reference evidence="3 4" key="1">
    <citation type="submission" date="2015-07" db="EMBL/GenBank/DDBJ databases">
        <title>High-quality genome of monoxenous trypanosomatid Leptomonas pyrrhocoris.</title>
        <authorList>
            <person name="Flegontov P."/>
            <person name="Butenko A."/>
            <person name="Firsov S."/>
            <person name="Vlcek C."/>
            <person name="Logacheva M.D."/>
            <person name="Field M."/>
            <person name="Filatov D."/>
            <person name="Flegontova O."/>
            <person name="Gerasimov E."/>
            <person name="Jackson A.P."/>
            <person name="Kelly S."/>
            <person name="Opperdoes F."/>
            <person name="O'Reilly A."/>
            <person name="Votypka J."/>
            <person name="Yurchenko V."/>
            <person name="Lukes J."/>
        </authorList>
    </citation>
    <scope>NUCLEOTIDE SEQUENCE [LARGE SCALE GENOMIC DNA]</scope>
    <source>
        <strain evidence="3">H10</strain>
    </source>
</reference>